<sequence>MAERLPTSSIYAADEVLEAYQRWEQDPGMRRDYEEAVLKSLYWHNWYTGHSGECPRQASCSRFFLSHAFWVGIGGYGSTESELQSRAENMALGSAQARGNRSLRKTPAARPRALRSPADPADAHRALPRSVCTGSGATCAEKGWAHMLAQEAAAQGFSYENRGVGGTTVGYWNMALSSVPEELLQALKAADVVVLSLSLGNEGLAMAQPHEALALEKRYAAGLRDLTRRLRKLRPRARLVLGGPYPNNGYELHHLQVLERIREQMSSWEEVDHVIDFLQPCIHDGKGRWLPETWEDDGHPNDQGHRLMFECLDVNAVLGMN</sequence>
<dbReference type="Gene3D" id="3.40.50.1110">
    <property type="entry name" value="SGNH hydrolase"/>
    <property type="match status" value="1"/>
</dbReference>
<name>A0AA36HLE9_9DINO</name>
<keyword evidence="4" id="KW-1185">Reference proteome</keyword>
<feature type="domain" description="SGNH hydrolase-type esterase" evidence="2">
    <location>
        <begin position="132"/>
        <end position="307"/>
    </location>
</feature>
<gene>
    <name evidence="3" type="ORF">EVOR1521_LOCUS1651</name>
</gene>
<dbReference type="PANTHER" id="PTHR43784">
    <property type="entry name" value="GDSL-LIKE LIPASE/ACYLHYDROLASE, PUTATIVE (AFU_ORTHOLOGUE AFUA_2G00820)-RELATED"/>
    <property type="match status" value="1"/>
</dbReference>
<dbReference type="EMBL" id="CAUJNA010000069">
    <property type="protein sequence ID" value="CAJ1371329.1"/>
    <property type="molecule type" value="Genomic_DNA"/>
</dbReference>
<feature type="compositionally biased region" description="Low complexity" evidence="1">
    <location>
        <begin position="108"/>
        <end position="120"/>
    </location>
</feature>
<organism evidence="3 4">
    <name type="scientific">Effrenium voratum</name>
    <dbReference type="NCBI Taxonomy" id="2562239"/>
    <lineage>
        <taxon>Eukaryota</taxon>
        <taxon>Sar</taxon>
        <taxon>Alveolata</taxon>
        <taxon>Dinophyceae</taxon>
        <taxon>Suessiales</taxon>
        <taxon>Symbiodiniaceae</taxon>
        <taxon>Effrenium</taxon>
    </lineage>
</organism>
<dbReference type="CDD" id="cd00229">
    <property type="entry name" value="SGNH_hydrolase"/>
    <property type="match status" value="1"/>
</dbReference>
<evidence type="ECO:0000313" key="3">
    <source>
        <dbReference type="EMBL" id="CAJ1371329.1"/>
    </source>
</evidence>
<protein>
    <recommendedName>
        <fullName evidence="2">SGNH hydrolase-type esterase domain-containing protein</fullName>
    </recommendedName>
</protein>
<dbReference type="InterPro" id="IPR053140">
    <property type="entry name" value="GDSL_Rv0518-like"/>
</dbReference>
<proteinExistence type="predicted"/>
<dbReference type="PANTHER" id="PTHR43784:SF2">
    <property type="entry name" value="GDSL-LIKE LIPASE_ACYLHYDROLASE, PUTATIVE (AFU_ORTHOLOGUE AFUA_2G00820)-RELATED"/>
    <property type="match status" value="1"/>
</dbReference>
<dbReference type="InterPro" id="IPR013830">
    <property type="entry name" value="SGNH_hydro"/>
</dbReference>
<evidence type="ECO:0000256" key="1">
    <source>
        <dbReference type="SAM" id="MobiDB-lite"/>
    </source>
</evidence>
<reference evidence="3" key="1">
    <citation type="submission" date="2023-08" db="EMBL/GenBank/DDBJ databases">
        <authorList>
            <person name="Chen Y."/>
            <person name="Shah S."/>
            <person name="Dougan E. K."/>
            <person name="Thang M."/>
            <person name="Chan C."/>
        </authorList>
    </citation>
    <scope>NUCLEOTIDE SEQUENCE</scope>
</reference>
<dbReference type="Pfam" id="PF13472">
    <property type="entry name" value="Lipase_GDSL_2"/>
    <property type="match status" value="1"/>
</dbReference>
<evidence type="ECO:0000313" key="4">
    <source>
        <dbReference type="Proteomes" id="UP001178507"/>
    </source>
</evidence>
<dbReference type="AlphaFoldDB" id="A0AA36HLE9"/>
<evidence type="ECO:0000259" key="2">
    <source>
        <dbReference type="Pfam" id="PF13472"/>
    </source>
</evidence>
<accession>A0AA36HLE9</accession>
<comment type="caution">
    <text evidence="3">The sequence shown here is derived from an EMBL/GenBank/DDBJ whole genome shotgun (WGS) entry which is preliminary data.</text>
</comment>
<dbReference type="InterPro" id="IPR036514">
    <property type="entry name" value="SGNH_hydro_sf"/>
</dbReference>
<feature type="region of interest" description="Disordered" evidence="1">
    <location>
        <begin position="94"/>
        <end position="127"/>
    </location>
</feature>
<dbReference type="Proteomes" id="UP001178507">
    <property type="component" value="Unassembled WGS sequence"/>
</dbReference>
<dbReference type="SUPFAM" id="SSF52266">
    <property type="entry name" value="SGNH hydrolase"/>
    <property type="match status" value="1"/>
</dbReference>